<feature type="domain" description="Carrier" evidence="10">
    <location>
        <begin position="529"/>
        <end position="602"/>
    </location>
</feature>
<keyword evidence="3" id="KW-0597">Phosphoprotein</keyword>
<dbReference type="InterPro" id="IPR045851">
    <property type="entry name" value="AMP-bd_C_sf"/>
</dbReference>
<evidence type="ECO:0000256" key="3">
    <source>
        <dbReference type="ARBA" id="ARBA00022553"/>
    </source>
</evidence>
<dbReference type="EMBL" id="JELW01000001">
    <property type="protein sequence ID" value="EXV05490.1"/>
    <property type="molecule type" value="Genomic_DNA"/>
</dbReference>
<comment type="function">
    <text evidence="6">Nonribosomal peptide synthetase required for the biosynthetis of epichloenin A, an extracellular siderophore that plays a crucial role in endophyte-grass symbioses. SidN assembles epichloenin A by activating and incorporating three trans-anhydromevalonylhydroxyornithine (trans-AMHO), 1 glutamine and 4 glycine moieties. Trans-AMHO is produced from L-ornithine via 2 steps involving a L-ornithine N(5)-monooxygenase and an AHMO-N(5)-transacylase that have still to be identified. The third adenylation domain (A3) of sidN incorporates the hydroxamate groups of the siderophore which forms an octahedral iron complex. The other component amino acids are assembled by sidN adenylation domains A1 and A2.</text>
</comment>
<dbReference type="InterPro" id="IPR042099">
    <property type="entry name" value="ANL_N_sf"/>
</dbReference>
<dbReference type="FunFam" id="3.40.50.12780:FF:000024">
    <property type="entry name" value="Nonribosomal siderophore peptide synthase SidC"/>
    <property type="match status" value="2"/>
</dbReference>
<evidence type="ECO:0000256" key="9">
    <source>
        <dbReference type="ARBA" id="ARBA00079163"/>
    </source>
</evidence>
<dbReference type="Gene3D" id="1.10.1200.10">
    <property type="entry name" value="ACP-like"/>
    <property type="match status" value="5"/>
</dbReference>
<dbReference type="InterPro" id="IPR020845">
    <property type="entry name" value="AMP-binding_CS"/>
</dbReference>
<dbReference type="Pfam" id="PF00550">
    <property type="entry name" value="PP-binding"/>
    <property type="match status" value="6"/>
</dbReference>
<protein>
    <recommendedName>
        <fullName evidence="7">Nonribosomal peptide synthetase sidN</fullName>
    </recommendedName>
    <alternativeName>
        <fullName evidence="8">Epichloenin A synthetase</fullName>
    </alternativeName>
    <alternativeName>
        <fullName evidence="9">Extracellular siderophore synthetase N</fullName>
    </alternativeName>
</protein>
<dbReference type="InterPro" id="IPR010071">
    <property type="entry name" value="AA_adenyl_dom"/>
</dbReference>
<dbReference type="Pfam" id="PF00668">
    <property type="entry name" value="Condensation"/>
    <property type="match status" value="6"/>
</dbReference>
<dbReference type="InterPro" id="IPR000873">
    <property type="entry name" value="AMP-dep_synth/lig_dom"/>
</dbReference>
<dbReference type="PANTHER" id="PTHR45527:SF1">
    <property type="entry name" value="FATTY ACID SYNTHASE"/>
    <property type="match status" value="1"/>
</dbReference>
<dbReference type="PANTHER" id="PTHR45527">
    <property type="entry name" value="NONRIBOSOMAL PEPTIDE SYNTHETASE"/>
    <property type="match status" value="1"/>
</dbReference>
<comment type="caution">
    <text evidence="11">The sequence shown here is derived from an EMBL/GenBank/DDBJ whole genome shotgun (WGS) entry which is preliminary data.</text>
</comment>
<dbReference type="FunFam" id="3.40.50.980:FF:000001">
    <property type="entry name" value="Non-ribosomal peptide synthetase"/>
    <property type="match status" value="1"/>
</dbReference>
<dbReference type="SMART" id="SM00823">
    <property type="entry name" value="PKS_PP"/>
    <property type="match status" value="4"/>
</dbReference>
<evidence type="ECO:0000313" key="12">
    <source>
        <dbReference type="Proteomes" id="UP000030151"/>
    </source>
</evidence>
<evidence type="ECO:0000256" key="5">
    <source>
        <dbReference type="ARBA" id="ARBA00029454"/>
    </source>
</evidence>
<dbReference type="OrthoDB" id="416786at2759"/>
<evidence type="ECO:0000256" key="2">
    <source>
        <dbReference type="ARBA" id="ARBA00022450"/>
    </source>
</evidence>
<keyword evidence="2" id="KW-0596">Phosphopantetheine</keyword>
<dbReference type="PROSITE" id="PS00012">
    <property type="entry name" value="PHOSPHOPANTETHEINE"/>
    <property type="match status" value="6"/>
</dbReference>
<dbReference type="InterPro" id="IPR020806">
    <property type="entry name" value="PKS_PP-bd"/>
</dbReference>
<dbReference type="Gene3D" id="3.30.559.10">
    <property type="entry name" value="Chloramphenicol acetyltransferase-like domain"/>
    <property type="match status" value="6"/>
</dbReference>
<dbReference type="Gene3D" id="3.40.50.12780">
    <property type="entry name" value="N-terminal domain of ligase-like"/>
    <property type="match status" value="3"/>
</dbReference>
<evidence type="ECO:0000259" key="10">
    <source>
        <dbReference type="PROSITE" id="PS50075"/>
    </source>
</evidence>
<dbReference type="Gene3D" id="3.30.300.30">
    <property type="match status" value="3"/>
</dbReference>
<dbReference type="Pfam" id="PF00501">
    <property type="entry name" value="AMP-binding"/>
    <property type="match status" value="3"/>
</dbReference>
<dbReference type="FunFam" id="3.30.300.30:FF:000033">
    <property type="entry name" value="Nonribosomal siderophore peptide synthase SidC"/>
    <property type="match status" value="1"/>
</dbReference>
<dbReference type="SUPFAM" id="SSF47336">
    <property type="entry name" value="ACP-like"/>
    <property type="match status" value="6"/>
</dbReference>
<dbReference type="NCBIfam" id="NF003417">
    <property type="entry name" value="PRK04813.1"/>
    <property type="match status" value="3"/>
</dbReference>
<evidence type="ECO:0000256" key="6">
    <source>
        <dbReference type="ARBA" id="ARBA00057930"/>
    </source>
</evidence>
<dbReference type="SUPFAM" id="SSF52777">
    <property type="entry name" value="CoA-dependent acyltransferases"/>
    <property type="match status" value="12"/>
</dbReference>
<evidence type="ECO:0000313" key="11">
    <source>
        <dbReference type="EMBL" id="EXV05490.1"/>
    </source>
</evidence>
<proteinExistence type="inferred from homology"/>
<keyword evidence="4" id="KW-0436">Ligase</keyword>
<gene>
    <name evidence="11" type="ORF">X797_000205</name>
</gene>
<name>A0A0A1V6P1_9HYPO</name>
<dbReference type="GO" id="GO:0016874">
    <property type="term" value="F:ligase activity"/>
    <property type="evidence" value="ECO:0007669"/>
    <property type="project" value="UniProtKB-KW"/>
</dbReference>
<dbReference type="PROSITE" id="PS50075">
    <property type="entry name" value="CARRIER"/>
    <property type="match status" value="6"/>
</dbReference>
<feature type="domain" description="Carrier" evidence="10">
    <location>
        <begin position="4318"/>
        <end position="4391"/>
    </location>
</feature>
<comment type="pathway">
    <text evidence="1">Siderophore biosynthesis.</text>
</comment>
<dbReference type="FunFam" id="3.30.300.30:FF:000015">
    <property type="entry name" value="Nonribosomal peptide synthase SidD"/>
    <property type="match status" value="1"/>
</dbReference>
<dbReference type="InterPro" id="IPR009081">
    <property type="entry name" value="PP-bd_ACP"/>
</dbReference>
<feature type="domain" description="Carrier" evidence="10">
    <location>
        <begin position="1590"/>
        <end position="1664"/>
    </location>
</feature>
<dbReference type="InterPro" id="IPR001242">
    <property type="entry name" value="Condensation_dom"/>
</dbReference>
<dbReference type="GO" id="GO:0031169">
    <property type="term" value="P:ferrichrome biosynthetic process"/>
    <property type="evidence" value="ECO:0007669"/>
    <property type="project" value="UniProtKB-ARBA"/>
</dbReference>
<evidence type="ECO:0000256" key="8">
    <source>
        <dbReference type="ARBA" id="ARBA00075895"/>
    </source>
</evidence>
<dbReference type="GO" id="GO:0043041">
    <property type="term" value="P:amino acid activation for nonribosomal peptide biosynthetic process"/>
    <property type="evidence" value="ECO:0007669"/>
    <property type="project" value="TreeGrafter"/>
</dbReference>
<feature type="domain" description="Carrier" evidence="10">
    <location>
        <begin position="3207"/>
        <end position="3284"/>
    </location>
</feature>
<dbReference type="SUPFAM" id="SSF56801">
    <property type="entry name" value="Acetyl-CoA synthetase-like"/>
    <property type="match status" value="3"/>
</dbReference>
<dbReference type="CDD" id="cd05918">
    <property type="entry name" value="A_NRPS_SidN3_like"/>
    <property type="match status" value="2"/>
</dbReference>
<organism evidence="11 12">
    <name type="scientific">Metarhizium robertsii</name>
    <dbReference type="NCBI Taxonomy" id="568076"/>
    <lineage>
        <taxon>Eukaryota</taxon>
        <taxon>Fungi</taxon>
        <taxon>Dikarya</taxon>
        <taxon>Ascomycota</taxon>
        <taxon>Pezizomycotina</taxon>
        <taxon>Sordariomycetes</taxon>
        <taxon>Hypocreomycetidae</taxon>
        <taxon>Hypocreales</taxon>
        <taxon>Clavicipitaceae</taxon>
        <taxon>Metarhizium</taxon>
    </lineage>
</organism>
<dbReference type="PROSITE" id="PS00455">
    <property type="entry name" value="AMP_BINDING"/>
    <property type="match status" value="2"/>
</dbReference>
<dbReference type="InterPro" id="IPR023213">
    <property type="entry name" value="CAT-like_dom_sf"/>
</dbReference>
<dbReference type="eggNOG" id="KOG1178">
    <property type="taxonomic scope" value="Eukaryota"/>
</dbReference>
<feature type="domain" description="Carrier" evidence="10">
    <location>
        <begin position="2136"/>
        <end position="2209"/>
    </location>
</feature>
<evidence type="ECO:0000256" key="1">
    <source>
        <dbReference type="ARBA" id="ARBA00004924"/>
    </source>
</evidence>
<dbReference type="GO" id="GO:0005737">
    <property type="term" value="C:cytoplasm"/>
    <property type="evidence" value="ECO:0007669"/>
    <property type="project" value="TreeGrafter"/>
</dbReference>
<dbReference type="NCBIfam" id="TIGR01733">
    <property type="entry name" value="AA-adenyl-dom"/>
    <property type="match status" value="3"/>
</dbReference>
<dbReference type="GO" id="GO:0031177">
    <property type="term" value="F:phosphopantetheine binding"/>
    <property type="evidence" value="ECO:0007669"/>
    <property type="project" value="InterPro"/>
</dbReference>
<dbReference type="InterPro" id="IPR036736">
    <property type="entry name" value="ACP-like_sf"/>
</dbReference>
<evidence type="ECO:0000256" key="4">
    <source>
        <dbReference type="ARBA" id="ARBA00022598"/>
    </source>
</evidence>
<feature type="domain" description="Carrier" evidence="10">
    <location>
        <begin position="3758"/>
        <end position="3834"/>
    </location>
</feature>
<accession>A0A0A1V6P1</accession>
<dbReference type="InterPro" id="IPR006162">
    <property type="entry name" value="Ppantetheine_attach_site"/>
</dbReference>
<sequence length="4845" mass="538509">MDRHELSVCNPNPQRLAGPQLLHHLVTSPNEATAIEFLSGNEQTSISYKELHDASDRLCHSVEALIAESRDIETDTVIPVLIPQSLHLYISLLAILKAGGAFGPLNADAPPERIKFILKDVSAKVVLVTRELAHRIPAECNVKVIQVDTQSFESEHEREPSCKVDPERLAYVMYTSGSTGTPKGVGLTHSAATQALLAHDRHIPEFMRFLQFAAPTFDVSVFEIFFPLFRGSTLISITREEMLDDLPGIMRRMDVDACELTPTVAGSLLKKREAVPKLKLLLTIGEMLKMPVIQEFGGSSTHESLLWAMYGPTEATIHCTLQTSLPSESSPGSIGVPLDTVSCFIIKPAESADDAQGFTLLPQGEAGELAVGGFQLARGYINRPEQTSSVFIDSPYGRVYRTGDRAVMKPDGTLECLGRLSDGQVKLRGQRIELGEIEHAALRTAGCHGASAAVIDSQLVLFCSVDQGVGEDDILFSCKSWLPRYMIPSELVIMTEFPRLPSGKVDTKKLKHNFSEKNTTKNMAVDTLNEPTEQEKAALNIISETLHRSVNIGSALTSVGLDSLSAIRLVSAFRQKGYEISVTSLLKCRTVADLCISLQKAPETSSQRNETHAPLLDSRSISEQHPLLAGLSQLVENCMECTPLQRAMLAQTEHNPELYCNEMLFEASFNVTPQALFKAFEAVIISNQILRTGFLHREGQYVSVLFSEPLDGQITMQTKCCEGSNVRSPVDILRPFLVQIIDNGEEMSPNILIHAHHAIYDGWSMDMIIADVSCIVKGGVPASRPQFKQVLDFQNQVTIEAEDDSRAFWTSNLLGWNKISFPKLVGQAPSDEILSEEAFLRISPDIVQSMSLSYGISSQVIFQAALAMTWQGVVGNSDILLGSVVSGRTIPVPGIERIIGPCIAAMPLRIDTSNMNANIDALKAIQAQNRAIMEHCSVPLAEICKLARLAPSESIYDVLFVYQQSLYEWELQNSVMKQIRHIDRLDTKLLVEVEPRKDGYALQMTYHSSVLSGDFVQLLVEQMKEHCEKILAKPTGPLMLSKHLEGLEMSIFREQTRVDNEPADVAALFNASLMRNPLAEAMRFVARTAEGELKESTLSYSQLSTASNQIAHYIRGSGAEVGDVIAIMMNKSTTLYTSILGIINAGCAYLPILPTTPMERVREILRQSNTKYCLVEDEVACCAHEFPNSTTVLNMSTASFHTMPSNPPFVQPDPDRLAYVIFTSGTTGVPKGVAVSQRNLASNITYLDTIYPKSAQPHLLQACSHAFDVSVFEIFYAWYAGMCLCAAPNDVIFGDLEYWIRELQITHLSLTPTVASLIDPKNVPQVEFLVTAGEPMTTSVLEKWGSLLFQGYGPSETTNICSVKRMSRGDNIEHLGWVFPNTSVVVMVPDGLDAVPLGWVGEFCFGGSQVANGYLNDTTLTAQKFIDHPSFGRLYRSGDLGRMLPDGSLVIMGRLDDQLKLRGQRIEAQEINSILTSTELVTTAVTILVQSKSGRSNQLATFYKPSSAVSSSNPLDVTKSSNQMLFATLKTKLPAYMVPSYLVPVPYVPMTSSGKVDRRHLLHWFEGLSSAYLEDASPALNQPNVAESWSDIESRIATAISESMHVSLDEIGRWTPFLTLGVDSISAIGLAKSLRTHLDSQVAISAILQNPSVAQLGHFLARHDGKGLAELSSKMKTSFETFEREVGGSLSDRIQDLEAILPCMPLQEAMLIQGQESYYNRILLRLHVPPKEMKTYWRQMSKRHSILRTCFVTTTNSRYPIAQVVLRNWDLPWREFEVTVPSLEGASREHLNSLPNPLDSLVPPCSLGLIRYKGSNFLSFICHHALYDGIAMENLWREVEALAQGCQLPDAVSYLPFLQQALSLPVGVESFWQEQFRGFQSSTAFARSARSGTNQSTNSVSIDMSFKDIQQRVRSSGVSLLSLCQASWAAVLACVFDDPDVAFGNVVSGRTIGVDGVHKLVAPCFNTVPVRLDTSRSAQNIDLVKAFQELNSKLLPYQFSPLKLVQKVVGGRRRHLFDTLFLLQQPLKEMDKNVWTLQEDVGNMDVPIVCEVIPCPNLNSIVVNLHYDMDMITPDLASVVTDMFKFMIRSVVSLPFGPVPSRSTIPSHFSQGLFDLVLKRERSDEDSIETTSSQWSSLEMKIRKVVSNISGVSEAAIRRETTIFQVGLDSINAVQVASALRSQNLPVSSSDVIECSSCSKLASRINQKSEELKHENVWIDFSAFRNQVKPYALEKLRPTTEIEAILPCTAVQNAMLMAFMHSDEANYLNSLSFKIKETVDLNSLFVAWQLLHGQHPMLRTGFVPVSHTDSTFAMVRQKSTSLTHPITLFDGLPFVLEDWKAECRSFMLANLHEPAWRVALVNTGSQMLMHIVIHHALYDAQSLDGLFQGLSGFLLGESCTFSNIEPALADVLSRAKSELSEGKKFWEEQAVRVVVNKFPIMTSLREPVGRLTVNEHISSMSVGELQEATQAVGVSLQAALQASWSRILASYLGERSVTFGVVLAGRTSDETADSPFPCLVTLPIVAEAEDSNMGLLQNMMAYNSNLYKHQFNPLAEVKKWLGHPASPIFDTILVYQKTGGPHLNTDQWKLMEDLPSVEYSVSLEVEPLEDEQLHLRLTTRSDIVPHEQAELMLKQFDAMLIHLLKHPNATQNEIYKYHQSLFSITPPRIPVIDAPVEFVHQFVERNAELQPNFPALEFVSDFNGTPSSKMTWTYKELDDLGNQVAHLLSKVVRVGNIVAVHFPKCPEAYFSILGILKAGCSFVALDPNAPKARKEFILEDSKAACLLITNNSDLLFSVKIPAITIDEENLRSHPSDPIMHGEAFTPQNTCYCLYTSGTTGTPKGCEITHENTVQAMMAFQHLFQGHWQKDSRWLQFAALHFDVSVLEQYWSWSVGITVVAAPKDFILDDLTGSISKMEITHIDLTPSLARLIHPDQLPSLCKGVFITGGEQLNQEILDSWGPKAVIYNAYGPTEATIGVTMYQRVPINGRPSNIGRQFPNVGSYVLQQGTDIPVLRGGVGELCVSGKLVGKGYLHRPELTDERFPKLSEFNERIYRTGDLVRILHDGCFDFLGRADDQVKLRGQRLEIGEINHVIRNNTLGVKDATTLVMRHGNKDVLVAFLAGEGEKASDICIVSDEDALGAKARASCLDSLPGYMIPTYFIRLSRIPLSPNNKVEAKELKMLFHSLLPDELVKLTGRDTTSSSSEIDAAVMKRLIETLACFTYLPTSAIHETTSIFDIGVDSISALQLSTALKRGGFPKSTPAMILRSPIVSDLARSLYRKLTSTKERDETKEIKQVLRAYQQRYRALVCRELRVKSADIEYIAPCSPLQEGMISAAVAEEGSHMYFNSFDFHVKDDVPMDMVRHAWETTIRDHSILRSVFVKTIDGYLQVALHGIDNLWRDLVASDDGHVDDILEQARLSWTKDNTLHILSPLQLIQVKGPGKQALRLYIFHGLYDGNSFNLMNEYASCVHLAKKPPTRPSFVDVLTHGPLRNFDFCKPFWAKHLEHWQRCEMPKISPLASNNAEIVSLSRRLTIKRLDELRRQQNVTLQTIVLSIWTIVLQTHVSKPFTTGIIVAGRSLDVPNVENTMGPLFNTVPFFNLTLNGLSWEALVQKCHKFNTDILSFQHVPLRDIQKWCSDGQSLFNNLFAFQLEKPEPNPDAVPWTIIDNKATSLDYPLAFEATRMKDGHLSLYLVAHPDIAEEDTLEQMLDHFEQVVLTVEPSTVIAPPPHSNLSFPKNIKPEPFSPKTFVPEKLHWTPVGLALRDEFCTFANIPTEDTSPGTSILDLGIDSIDAIKISARLAKRHIKLSASQIMRHQTISAIAATASNLNQDALLKSSIDTGKAEIQSRLHSYIQGQGVDPNNVELVLPSTALQESMISAMIQSDFQLYFNHDIMELDKTVSLSKLRDAWLEVIKSSPILRTAFFEVDDNNLDMAYCQVVYKQATAPVALHKLAGASSLQGLIKTATETAIRGETRNNLLQVSLVSTDSQNYMVLSVAHALYDGWSLALLYNDLAKAYRSELEPRRYSEVLVSQPILYEYSDVNGFWGTYLADASPTVFRSGRPSAPLNPSNIIRNEHLSSKSLTEINIFCKKASISLQSLCMACWTAVAAHFTRSLDTVFGIVLSGRDFEGADELVFPCMNTVAVRSVIHANVSSFLRYMEANLADIRDHQGFPLRKAQAAARLGGKELFNSLFILQKTPNIDASDSMWRSIGGESAVEYPVCVEAEPIQDRLCWRIACKSDIFSQLDSEDVLVKLDQILNFFLDFPESEILSFTDGLVSICALPQIAIEEQPANSHTTSTADDDMDDAYSWNHTALLIRQILSDVSSLPIESILPTSTLYHLGLDSISAIKVSMMLRKVQIDLKPRELIGADSIKAIVRLAELDHKPQKEEYFNAAQLKLPASVSQESLLNLHNILEQDVEAVLPATPLQIYMLSAWQNSNASVFFPEFCYEIIGDYTYEQLVEAWDQVWRRIPILRVRFMSTGDIEMPWIQVILKPSSNSSGHMSEPLWRFSVLKVEDGGSWLLRLSIHHSLYDGFSLPKLVQLYYEAIQNTAESAITLNVDLISWQNYTIRPTLKASIDSRNKFWSEYLVGCSTSPGSPIPYASERVSYIRRHAFLKTKELQQVASSHGISLQSLFLAAYAKTLCVNVGAQDNTQSVIFGIYLANRDTETDNLDETYPTMNIVPLRVQIAPGDNLIKAAAAILKDLQLIQSNGRATVGLWEIYKWTGIQIQNFVNFLSLLDDDANSGKPGLVRRRTEDKLSTKGLDLLKQPWLQNNAVRKAYPSTNVTLKASLDIEASVHEDSLDIGVFGSTDSLSHDDSSRIVDNIIQHLSSVKLA</sequence>
<dbReference type="Gene3D" id="3.30.559.30">
    <property type="entry name" value="Nonribosomal peptide synthetase, condensation domain"/>
    <property type="match status" value="6"/>
</dbReference>
<reference evidence="11 12" key="1">
    <citation type="submission" date="2014-02" db="EMBL/GenBank/DDBJ databases">
        <title>The genome sequence of the entomopathogenic fungus Metarhizium robertsii ARSEF 2575.</title>
        <authorList>
            <person name="Giuliano Garisto Donzelli B."/>
            <person name="Roe B.A."/>
            <person name="Macmil S.L."/>
            <person name="Krasnoff S.B."/>
            <person name="Gibson D.M."/>
        </authorList>
    </citation>
    <scope>NUCLEOTIDE SEQUENCE [LARGE SCALE GENOMIC DNA]</scope>
    <source>
        <strain evidence="11 12">ARSEF 2575</strain>
    </source>
</reference>
<dbReference type="GO" id="GO:0010106">
    <property type="term" value="P:cellular response to iron ion starvation"/>
    <property type="evidence" value="ECO:0007669"/>
    <property type="project" value="UniProtKB-ARBA"/>
</dbReference>
<evidence type="ECO:0000256" key="7">
    <source>
        <dbReference type="ARBA" id="ARBA00067250"/>
    </source>
</evidence>
<comment type="similarity">
    <text evidence="5">Belongs to the NRP synthetase family.</text>
</comment>
<dbReference type="HOGENOM" id="CLU_000092_2_0_1"/>
<dbReference type="Proteomes" id="UP000030151">
    <property type="component" value="Unassembled WGS sequence"/>
</dbReference>